<name>A0AAE4MDT7_9EURY</name>
<comment type="caution">
    <text evidence="1">The sequence shown here is derived from an EMBL/GenBank/DDBJ whole genome shotgun (WGS) entry which is preliminary data.</text>
</comment>
<dbReference type="Proteomes" id="UP001273136">
    <property type="component" value="Unassembled WGS sequence"/>
</dbReference>
<dbReference type="AlphaFoldDB" id="A0AAE4MDT7"/>
<protein>
    <submittedName>
        <fullName evidence="1">Uncharacterized protein</fullName>
    </submittedName>
</protein>
<evidence type="ECO:0000313" key="1">
    <source>
        <dbReference type="EMBL" id="MDV0442230.1"/>
    </source>
</evidence>
<accession>A0AAE4MDT7</accession>
<keyword evidence="2" id="KW-1185">Reference proteome</keyword>
<gene>
    <name evidence="1" type="ORF">McpAg1_14610</name>
</gene>
<proteinExistence type="predicted"/>
<dbReference type="RefSeq" id="WP_338094637.1">
    <property type="nucleotide sequence ID" value="NZ_JAWDKA010000007.1"/>
</dbReference>
<reference evidence="1" key="1">
    <citation type="submission" date="2023-06" db="EMBL/GenBank/DDBJ databases">
        <title>Genome sequence of Methancorpusculaceae sp. Ag1.</title>
        <authorList>
            <person name="Protasov E."/>
            <person name="Platt K."/>
            <person name="Poehlein A."/>
            <person name="Daniel R."/>
            <person name="Brune A."/>
        </authorList>
    </citation>
    <scope>NUCLEOTIDE SEQUENCE</scope>
    <source>
        <strain evidence="1">Ag1</strain>
    </source>
</reference>
<evidence type="ECO:0000313" key="2">
    <source>
        <dbReference type="Proteomes" id="UP001273136"/>
    </source>
</evidence>
<organism evidence="1 2">
    <name type="scientific">Methanorbis furvi</name>
    <dbReference type="NCBI Taxonomy" id="3028299"/>
    <lineage>
        <taxon>Archaea</taxon>
        <taxon>Methanobacteriati</taxon>
        <taxon>Methanobacteriota</taxon>
        <taxon>Stenosarchaea group</taxon>
        <taxon>Methanomicrobia</taxon>
        <taxon>Methanomicrobiales</taxon>
        <taxon>Methanocorpusculaceae</taxon>
        <taxon>Methanorbis</taxon>
    </lineage>
</organism>
<sequence length="171" mass="18557">MPLNFVPTSVVKGAKRVFTVPITNATAFDANIAALKSEENPLGAAAYQTSGQTVDGVFVSKEVYKATIAYLNSLGKVEGSIVLTAPTRQAYDAIIASLLENDTLTGLFGENMIVDHDAAKDSWSVRVRVHDPTGENYQLDFNRKELKISSYEADAILAKVEEWADTITTLN</sequence>
<dbReference type="EMBL" id="JAWDKA010000007">
    <property type="protein sequence ID" value="MDV0442230.1"/>
    <property type="molecule type" value="Genomic_DNA"/>
</dbReference>